<evidence type="ECO:0000256" key="3">
    <source>
        <dbReference type="ARBA" id="ARBA00023186"/>
    </source>
</evidence>
<dbReference type="InterPro" id="IPR051316">
    <property type="entry name" value="Zinc-reg_GTPase_activator"/>
</dbReference>
<evidence type="ECO:0000256" key="5">
    <source>
        <dbReference type="ARBA" id="ARBA00049117"/>
    </source>
</evidence>
<keyword evidence="2" id="KW-0378">Hydrolase</keyword>
<evidence type="ECO:0000259" key="6">
    <source>
        <dbReference type="Pfam" id="PF02492"/>
    </source>
</evidence>
<dbReference type="EMBL" id="DYXE01000004">
    <property type="protein sequence ID" value="HJH48721.1"/>
    <property type="molecule type" value="Genomic_DNA"/>
</dbReference>
<gene>
    <name evidence="8" type="ORF">K8V39_00460</name>
</gene>
<evidence type="ECO:0000256" key="1">
    <source>
        <dbReference type="ARBA" id="ARBA00022741"/>
    </source>
</evidence>
<dbReference type="RefSeq" id="WP_277271439.1">
    <property type="nucleotide sequence ID" value="NZ_DYXE01000004.1"/>
</dbReference>
<reference evidence="8" key="1">
    <citation type="journal article" date="2021" name="PeerJ">
        <title>Extensive microbial diversity within the chicken gut microbiome revealed by metagenomics and culture.</title>
        <authorList>
            <person name="Gilroy R."/>
            <person name="Ravi A."/>
            <person name="Getino M."/>
            <person name="Pursley I."/>
            <person name="Horton D.L."/>
            <person name="Alikhan N.F."/>
            <person name="Baker D."/>
            <person name="Gharbi K."/>
            <person name="Hall N."/>
            <person name="Watson M."/>
            <person name="Adriaenssens E.M."/>
            <person name="Foster-Nyarko E."/>
            <person name="Jarju S."/>
            <person name="Secka A."/>
            <person name="Antonio M."/>
            <person name="Oren A."/>
            <person name="Chaudhuri R.R."/>
            <person name="La Ragione R."/>
            <person name="Hildebrand F."/>
            <person name="Pallen M.J."/>
        </authorList>
    </citation>
    <scope>NUCLEOTIDE SEQUENCE</scope>
    <source>
        <strain evidence="8">USAMLcec4-12693</strain>
    </source>
</reference>
<dbReference type="PANTHER" id="PTHR13748">
    <property type="entry name" value="COBW-RELATED"/>
    <property type="match status" value="1"/>
</dbReference>
<dbReference type="GO" id="GO:0000166">
    <property type="term" value="F:nucleotide binding"/>
    <property type="evidence" value="ECO:0007669"/>
    <property type="project" value="UniProtKB-KW"/>
</dbReference>
<evidence type="ECO:0000256" key="2">
    <source>
        <dbReference type="ARBA" id="ARBA00022801"/>
    </source>
</evidence>
<feature type="domain" description="CobW/HypB/UreG nucleotide-binding" evidence="6">
    <location>
        <begin position="10"/>
        <end position="182"/>
    </location>
</feature>
<dbReference type="GO" id="GO:0016787">
    <property type="term" value="F:hydrolase activity"/>
    <property type="evidence" value="ECO:0007669"/>
    <property type="project" value="UniProtKB-KW"/>
</dbReference>
<accession>A0A9D3AII2</accession>
<dbReference type="Pfam" id="PF02492">
    <property type="entry name" value="cobW"/>
    <property type="match status" value="1"/>
</dbReference>
<dbReference type="InterPro" id="IPR011629">
    <property type="entry name" value="CobW-like_C"/>
</dbReference>
<dbReference type="PANTHER" id="PTHR13748:SF62">
    <property type="entry name" value="COBW DOMAIN-CONTAINING PROTEIN"/>
    <property type="match status" value="1"/>
</dbReference>
<dbReference type="SUPFAM" id="SSF52540">
    <property type="entry name" value="P-loop containing nucleoside triphosphate hydrolases"/>
    <property type="match status" value="1"/>
</dbReference>
<dbReference type="Gene3D" id="3.40.50.300">
    <property type="entry name" value="P-loop containing nucleotide triphosphate hydrolases"/>
    <property type="match status" value="1"/>
</dbReference>
<feature type="domain" description="CobW C-terminal" evidence="7">
    <location>
        <begin position="227"/>
        <end position="312"/>
    </location>
</feature>
<dbReference type="GO" id="GO:0005737">
    <property type="term" value="C:cytoplasm"/>
    <property type="evidence" value="ECO:0007669"/>
    <property type="project" value="TreeGrafter"/>
</dbReference>
<comment type="similarity">
    <text evidence="4">Belongs to the SIMIBI class G3E GTPase family. ZNG1 subfamily.</text>
</comment>
<proteinExistence type="inferred from homology"/>
<name>A0A9D3AII2_9FIRM</name>
<evidence type="ECO:0000256" key="4">
    <source>
        <dbReference type="ARBA" id="ARBA00034320"/>
    </source>
</evidence>
<protein>
    <submittedName>
        <fullName evidence="8">GTP-binding protein</fullName>
    </submittedName>
</protein>
<dbReference type="Proteomes" id="UP000813420">
    <property type="component" value="Unassembled WGS sequence"/>
</dbReference>
<keyword evidence="3" id="KW-0143">Chaperone</keyword>
<comment type="caution">
    <text evidence="8">The sequence shown here is derived from an EMBL/GenBank/DDBJ whole genome shotgun (WGS) entry which is preliminary data.</text>
</comment>
<comment type="catalytic activity">
    <reaction evidence="5">
        <text>GTP + H2O = GDP + phosphate + H(+)</text>
        <dbReference type="Rhea" id="RHEA:19669"/>
        <dbReference type="ChEBI" id="CHEBI:15377"/>
        <dbReference type="ChEBI" id="CHEBI:15378"/>
        <dbReference type="ChEBI" id="CHEBI:37565"/>
        <dbReference type="ChEBI" id="CHEBI:43474"/>
        <dbReference type="ChEBI" id="CHEBI:58189"/>
    </reaction>
    <physiologicalReaction direction="left-to-right" evidence="5">
        <dbReference type="Rhea" id="RHEA:19670"/>
    </physiologicalReaction>
</comment>
<dbReference type="AlphaFoldDB" id="A0A9D3AII2"/>
<evidence type="ECO:0000313" key="8">
    <source>
        <dbReference type="EMBL" id="HJH48721.1"/>
    </source>
</evidence>
<dbReference type="InterPro" id="IPR036627">
    <property type="entry name" value="CobW-likC_sf"/>
</dbReference>
<dbReference type="InterPro" id="IPR003495">
    <property type="entry name" value="CobW/HypB/UreG_nucleotide-bd"/>
</dbReference>
<evidence type="ECO:0000313" key="9">
    <source>
        <dbReference type="Proteomes" id="UP000813420"/>
    </source>
</evidence>
<dbReference type="Pfam" id="PF07683">
    <property type="entry name" value="CobW_C"/>
    <property type="match status" value="1"/>
</dbReference>
<reference evidence="8" key="2">
    <citation type="submission" date="2021-09" db="EMBL/GenBank/DDBJ databases">
        <authorList>
            <person name="Gilroy R."/>
        </authorList>
    </citation>
    <scope>NUCLEOTIDE SEQUENCE</scope>
    <source>
        <strain evidence="8">USAMLcec4-12693</strain>
    </source>
</reference>
<dbReference type="InterPro" id="IPR027417">
    <property type="entry name" value="P-loop_NTPase"/>
</dbReference>
<evidence type="ECO:0000259" key="7">
    <source>
        <dbReference type="Pfam" id="PF07683"/>
    </source>
</evidence>
<dbReference type="Gene3D" id="3.30.1220.10">
    <property type="entry name" value="CobW-like, C-terminal domain"/>
    <property type="match status" value="1"/>
</dbReference>
<organism evidence="8 9">
    <name type="scientific">Merdimonas faecis</name>
    <dbReference type="NCBI Taxonomy" id="1653435"/>
    <lineage>
        <taxon>Bacteria</taxon>
        <taxon>Bacillati</taxon>
        <taxon>Bacillota</taxon>
        <taxon>Clostridia</taxon>
        <taxon>Lachnospirales</taxon>
        <taxon>Lachnospiraceae</taxon>
        <taxon>Merdimonas</taxon>
    </lineage>
</organism>
<sequence>MEKGDGMDIEIVSGFLGAGKTTFLNQYLPLLTGKTVVIENEYGEIGLDGDLIQSDIPVKEIYAGCICCSLAVDFRNGIREIARQYQPDRIVIEPSGVGKLSDIVKVCEKVRDRDGVELEVTQRIAVVDGSSYEEYADGFGAFYLDQIRQAQIIFCSQMEELSEEQKTGILEDIRKRNPDAVIYEGDFRKLEGEELIGLLKMAEQTDTEMSQEAEEESNISGAAELTFSSISFQDLPKMTKPEIEELLEKLRDRKYGRILRAKGILETPSGERLQVDVTMSHAGFRSMKDPKKSRIVIIGSTLNRPALEELFQKKSPVRLPKRSRI</sequence>
<dbReference type="SUPFAM" id="SSF90002">
    <property type="entry name" value="Hypothetical protein YjiA, C-terminal domain"/>
    <property type="match status" value="1"/>
</dbReference>
<keyword evidence="1" id="KW-0547">Nucleotide-binding</keyword>